<dbReference type="PANTHER" id="PTHR44229:SF4">
    <property type="entry name" value="15-HYDROXYPROSTAGLANDIN DEHYDROGENASE [NAD(+)]"/>
    <property type="match status" value="1"/>
</dbReference>
<comment type="similarity">
    <text evidence="1">Belongs to the short-chain dehydrogenases/reductases (SDR) family.</text>
</comment>
<dbReference type="GO" id="GO:0016616">
    <property type="term" value="F:oxidoreductase activity, acting on the CH-OH group of donors, NAD or NADP as acceptor"/>
    <property type="evidence" value="ECO:0007669"/>
    <property type="project" value="TreeGrafter"/>
</dbReference>
<gene>
    <name evidence="4" type="ORF">EJ06DRAFT_584891</name>
</gene>
<evidence type="ECO:0000256" key="2">
    <source>
        <dbReference type="ARBA" id="ARBA00022857"/>
    </source>
</evidence>
<dbReference type="Proteomes" id="UP000799640">
    <property type="component" value="Unassembled WGS sequence"/>
</dbReference>
<reference evidence="4" key="1">
    <citation type="journal article" date="2020" name="Stud. Mycol.">
        <title>101 Dothideomycetes genomes: a test case for predicting lifestyles and emergence of pathogens.</title>
        <authorList>
            <person name="Haridas S."/>
            <person name="Albert R."/>
            <person name="Binder M."/>
            <person name="Bloem J."/>
            <person name="Labutti K."/>
            <person name="Salamov A."/>
            <person name="Andreopoulos B."/>
            <person name="Baker S."/>
            <person name="Barry K."/>
            <person name="Bills G."/>
            <person name="Bluhm B."/>
            <person name="Cannon C."/>
            <person name="Castanera R."/>
            <person name="Culley D."/>
            <person name="Daum C."/>
            <person name="Ezra D."/>
            <person name="Gonzalez J."/>
            <person name="Henrissat B."/>
            <person name="Kuo A."/>
            <person name="Liang C."/>
            <person name="Lipzen A."/>
            <person name="Lutzoni F."/>
            <person name="Magnuson J."/>
            <person name="Mondo S."/>
            <person name="Nolan M."/>
            <person name="Ohm R."/>
            <person name="Pangilinan J."/>
            <person name="Park H.-J."/>
            <person name="Ramirez L."/>
            <person name="Alfaro M."/>
            <person name="Sun H."/>
            <person name="Tritt A."/>
            <person name="Yoshinaga Y."/>
            <person name="Zwiers L.-H."/>
            <person name="Turgeon B."/>
            <person name="Goodwin S."/>
            <person name="Spatafora J."/>
            <person name="Crous P."/>
            <person name="Grigoriev I."/>
        </authorList>
    </citation>
    <scope>NUCLEOTIDE SEQUENCE</scope>
    <source>
        <strain evidence="4">CBS 262.69</strain>
    </source>
</reference>
<evidence type="ECO:0000256" key="1">
    <source>
        <dbReference type="ARBA" id="ARBA00006484"/>
    </source>
</evidence>
<dbReference type="PROSITE" id="PS00061">
    <property type="entry name" value="ADH_SHORT"/>
    <property type="match status" value="1"/>
</dbReference>
<dbReference type="EMBL" id="ML996705">
    <property type="protein sequence ID" value="KAF2396912.1"/>
    <property type="molecule type" value="Genomic_DNA"/>
</dbReference>
<evidence type="ECO:0000256" key="3">
    <source>
        <dbReference type="ARBA" id="ARBA00023002"/>
    </source>
</evidence>
<dbReference type="Gene3D" id="3.40.50.720">
    <property type="entry name" value="NAD(P)-binding Rossmann-like Domain"/>
    <property type="match status" value="1"/>
</dbReference>
<dbReference type="PANTHER" id="PTHR44229">
    <property type="entry name" value="15-HYDROXYPROSTAGLANDIN DEHYDROGENASE [NAD(+)]"/>
    <property type="match status" value="1"/>
</dbReference>
<dbReference type="InterPro" id="IPR036291">
    <property type="entry name" value="NAD(P)-bd_dom_sf"/>
</dbReference>
<proteinExistence type="inferred from homology"/>
<dbReference type="InterPro" id="IPR020904">
    <property type="entry name" value="Sc_DH/Rdtase_CS"/>
</dbReference>
<dbReference type="OrthoDB" id="37659at2759"/>
<protein>
    <submittedName>
        <fullName evidence="4">15-hydroxyprostaglandin dehydrogenase</fullName>
    </submittedName>
</protein>
<dbReference type="Pfam" id="PF00106">
    <property type="entry name" value="adh_short"/>
    <property type="match status" value="1"/>
</dbReference>
<organism evidence="4 5">
    <name type="scientific">Trichodelitschia bisporula</name>
    <dbReference type="NCBI Taxonomy" id="703511"/>
    <lineage>
        <taxon>Eukaryota</taxon>
        <taxon>Fungi</taxon>
        <taxon>Dikarya</taxon>
        <taxon>Ascomycota</taxon>
        <taxon>Pezizomycotina</taxon>
        <taxon>Dothideomycetes</taxon>
        <taxon>Dothideomycetes incertae sedis</taxon>
        <taxon>Phaeotrichales</taxon>
        <taxon>Phaeotrichaceae</taxon>
        <taxon>Trichodelitschia</taxon>
    </lineage>
</organism>
<evidence type="ECO:0000313" key="4">
    <source>
        <dbReference type="EMBL" id="KAF2396912.1"/>
    </source>
</evidence>
<evidence type="ECO:0000313" key="5">
    <source>
        <dbReference type="Proteomes" id="UP000799640"/>
    </source>
</evidence>
<dbReference type="InterPro" id="IPR002347">
    <property type="entry name" value="SDR_fam"/>
</dbReference>
<dbReference type="SUPFAM" id="SSF51735">
    <property type="entry name" value="NAD(P)-binding Rossmann-fold domains"/>
    <property type="match status" value="1"/>
</dbReference>
<sequence length="286" mass="30783">MSTQKAAIITGGGLDVARALAARGNWHVHIGSLSETAGTEAATSIGVAATSHCVDVTSYDQLAALFSAMHAAHGRLDFVFANAGVIDKTNFYEKVESLPPPPPPDGLSIEVNLRGVVGTVWLELHYMRAVRKGRGEQSVCVTSSCGGLYPTGFCPVYTGAKHGSVGFMRAVAKPFWVYDKIRVNAICPGTVRTGLMDEKSWDSFEGDLLTPVEKVREAVLQLLDGGDMVDAKGVRVSKDEVWGCAVEVNADKHYFREQPEFCNEIMETVMRNTDVTESANLVRGGS</sequence>
<dbReference type="AlphaFoldDB" id="A0A6G1HLN8"/>
<accession>A0A6G1HLN8</accession>
<dbReference type="GO" id="GO:0005737">
    <property type="term" value="C:cytoplasm"/>
    <property type="evidence" value="ECO:0007669"/>
    <property type="project" value="TreeGrafter"/>
</dbReference>
<name>A0A6G1HLN8_9PEZI</name>
<keyword evidence="5" id="KW-1185">Reference proteome</keyword>
<keyword evidence="2" id="KW-0521">NADP</keyword>
<keyword evidence="3" id="KW-0560">Oxidoreductase</keyword>
<dbReference type="PRINTS" id="PR00081">
    <property type="entry name" value="GDHRDH"/>
</dbReference>